<evidence type="ECO:0000313" key="1">
    <source>
        <dbReference type="EMBL" id="SDM51482.1"/>
    </source>
</evidence>
<keyword evidence="2" id="KW-1185">Reference proteome</keyword>
<dbReference type="EMBL" id="FNHQ01000008">
    <property type="protein sequence ID" value="SDM51482.1"/>
    <property type="molecule type" value="Genomic_DNA"/>
</dbReference>
<sequence length="65" mass="7637">MNKLTSLELSIVREALNNYNQHLNELFQEGKHYNLRLTAKLQITEALLEKIKTVYVSHHDCIKEV</sequence>
<gene>
    <name evidence="1" type="ORF">SAMN05660299_01020</name>
</gene>
<name>A0A1G9TUY7_9FIRM</name>
<dbReference type="AlphaFoldDB" id="A0A1G9TUY7"/>
<dbReference type="Proteomes" id="UP000199309">
    <property type="component" value="Unassembled WGS sequence"/>
</dbReference>
<evidence type="ECO:0000313" key="2">
    <source>
        <dbReference type="Proteomes" id="UP000199309"/>
    </source>
</evidence>
<accession>A0A1G9TUY7</accession>
<proteinExistence type="predicted"/>
<organism evidence="1 2">
    <name type="scientific">Megasphaera paucivorans</name>
    <dbReference type="NCBI Taxonomy" id="349095"/>
    <lineage>
        <taxon>Bacteria</taxon>
        <taxon>Bacillati</taxon>
        <taxon>Bacillota</taxon>
        <taxon>Negativicutes</taxon>
        <taxon>Veillonellales</taxon>
        <taxon>Veillonellaceae</taxon>
        <taxon>Megasphaera</taxon>
    </lineage>
</organism>
<dbReference type="RefSeq" id="WP_091648827.1">
    <property type="nucleotide sequence ID" value="NZ_FNHQ01000008.1"/>
</dbReference>
<reference evidence="1 2" key="1">
    <citation type="submission" date="2016-10" db="EMBL/GenBank/DDBJ databases">
        <authorList>
            <person name="de Groot N.N."/>
        </authorList>
    </citation>
    <scope>NUCLEOTIDE SEQUENCE [LARGE SCALE GENOMIC DNA]</scope>
    <source>
        <strain evidence="1 2">DSM 16981</strain>
    </source>
</reference>
<protein>
    <submittedName>
        <fullName evidence="1">Uncharacterized protein</fullName>
    </submittedName>
</protein>